<evidence type="ECO:0000256" key="1">
    <source>
        <dbReference type="SAM" id="Phobius"/>
    </source>
</evidence>
<dbReference type="InterPro" id="IPR009038">
    <property type="entry name" value="GOLD_dom"/>
</dbReference>
<feature type="domain" description="GOLD" evidence="3">
    <location>
        <begin position="30"/>
        <end position="206"/>
    </location>
</feature>
<name>A0A016ULY2_9BILA</name>
<keyword evidence="1" id="KW-0472">Membrane</keyword>
<keyword evidence="1" id="KW-0812">Transmembrane</keyword>
<dbReference type="Proteomes" id="UP000024635">
    <property type="component" value="Unassembled WGS sequence"/>
</dbReference>
<evidence type="ECO:0000313" key="5">
    <source>
        <dbReference type="Proteomes" id="UP000024635"/>
    </source>
</evidence>
<organism evidence="4 5">
    <name type="scientific">Ancylostoma ceylanicum</name>
    <dbReference type="NCBI Taxonomy" id="53326"/>
    <lineage>
        <taxon>Eukaryota</taxon>
        <taxon>Metazoa</taxon>
        <taxon>Ecdysozoa</taxon>
        <taxon>Nematoda</taxon>
        <taxon>Chromadorea</taxon>
        <taxon>Rhabditida</taxon>
        <taxon>Rhabditina</taxon>
        <taxon>Rhabditomorpha</taxon>
        <taxon>Strongyloidea</taxon>
        <taxon>Ancylostomatidae</taxon>
        <taxon>Ancylostomatinae</taxon>
        <taxon>Ancylostoma</taxon>
    </lineage>
</organism>
<keyword evidence="5" id="KW-1185">Reference proteome</keyword>
<feature type="chain" id="PRO_5001488414" description="GOLD domain-containing protein" evidence="2">
    <location>
        <begin position="20"/>
        <end position="214"/>
    </location>
</feature>
<protein>
    <recommendedName>
        <fullName evidence="3">GOLD domain-containing protein</fullName>
    </recommendedName>
</protein>
<evidence type="ECO:0000256" key="2">
    <source>
        <dbReference type="SAM" id="SignalP"/>
    </source>
</evidence>
<accession>A0A016ULY2</accession>
<dbReference type="Pfam" id="PF01105">
    <property type="entry name" value="EMP24_GP25L"/>
    <property type="match status" value="1"/>
</dbReference>
<dbReference type="EMBL" id="JARK01001371">
    <property type="protein sequence ID" value="EYC15862.1"/>
    <property type="molecule type" value="Genomic_DNA"/>
</dbReference>
<dbReference type="SMART" id="SM01190">
    <property type="entry name" value="EMP24_GP25L"/>
    <property type="match status" value="1"/>
</dbReference>
<proteinExistence type="predicted"/>
<keyword evidence="2" id="KW-0732">Signal</keyword>
<sequence>MLPLLLIVLSVVHFSAVFPDPAQQAFIERTITVDLDSKMTCFFEILRKETLLYVDLLPKATSEPDLSLRLTSPSGEFSEWVEGKGELSMEHNVSESGDYEICIAVKQPIRVTISIYNEDYGNYLKDLQNLAQVENITTTSMDSVRRLLEKVFRIGLSIRFSSMISSRDEKVQQRNSFYIKTYVLVFCATAIVVAIVQVGIVRRMFYVDPRRLRV</sequence>
<dbReference type="AlphaFoldDB" id="A0A016ULY2"/>
<evidence type="ECO:0000259" key="3">
    <source>
        <dbReference type="SMART" id="SM01190"/>
    </source>
</evidence>
<gene>
    <name evidence="4" type="primary">Acey_s0035.g3007</name>
    <name evidence="4" type="ORF">Y032_0035g3007</name>
</gene>
<comment type="caution">
    <text evidence="4">The sequence shown here is derived from an EMBL/GenBank/DDBJ whole genome shotgun (WGS) entry which is preliminary data.</text>
</comment>
<keyword evidence="1" id="KW-1133">Transmembrane helix</keyword>
<feature type="transmembrane region" description="Helical" evidence="1">
    <location>
        <begin position="182"/>
        <end position="201"/>
    </location>
</feature>
<feature type="signal peptide" evidence="2">
    <location>
        <begin position="1"/>
        <end position="19"/>
    </location>
</feature>
<reference evidence="5" key="1">
    <citation type="journal article" date="2015" name="Nat. Genet.">
        <title>The genome and transcriptome of the zoonotic hookworm Ancylostoma ceylanicum identify infection-specific gene families.</title>
        <authorList>
            <person name="Schwarz E.M."/>
            <person name="Hu Y."/>
            <person name="Antoshechkin I."/>
            <person name="Miller M.M."/>
            <person name="Sternberg P.W."/>
            <person name="Aroian R.V."/>
        </authorList>
    </citation>
    <scope>NUCLEOTIDE SEQUENCE</scope>
    <source>
        <strain evidence="5">HY135</strain>
    </source>
</reference>
<evidence type="ECO:0000313" key="4">
    <source>
        <dbReference type="EMBL" id="EYC15862.1"/>
    </source>
</evidence>
<dbReference type="OrthoDB" id="10037706at2759"/>